<dbReference type="Proteomes" id="UP001523230">
    <property type="component" value="Unassembled WGS sequence"/>
</dbReference>
<accession>A0ABD4TD03</accession>
<evidence type="ECO:0000256" key="4">
    <source>
        <dbReference type="ARBA" id="ARBA00022729"/>
    </source>
</evidence>
<gene>
    <name evidence="8" type="ORF">DIC75_01035</name>
</gene>
<keyword evidence="1" id="KW-0031">Aminopeptidase</keyword>
<dbReference type="RefSeq" id="WP_250986166.1">
    <property type="nucleotide sequence ID" value="NZ_QFDM01000001.1"/>
</dbReference>
<name>A0ABD4TD03_9EURY</name>
<keyword evidence="6" id="KW-0862">Zinc</keyword>
<dbReference type="EMBL" id="QFDM01000001">
    <property type="protein sequence ID" value="MCM2464909.1"/>
    <property type="molecule type" value="Genomic_DNA"/>
</dbReference>
<keyword evidence="4" id="KW-0732">Signal</keyword>
<dbReference type="PANTHER" id="PTHR12147">
    <property type="entry name" value="METALLOPEPTIDASE M28 FAMILY MEMBER"/>
    <property type="match status" value="1"/>
</dbReference>
<protein>
    <submittedName>
        <fullName evidence="8">Zn-dependent exopeptidase M28</fullName>
    </submittedName>
</protein>
<dbReference type="SUPFAM" id="SSF53187">
    <property type="entry name" value="Zn-dependent exopeptidases"/>
    <property type="match status" value="1"/>
</dbReference>
<comment type="caution">
    <text evidence="8">The sequence shown here is derived from an EMBL/GenBank/DDBJ whole genome shotgun (WGS) entry which is preliminary data.</text>
</comment>
<sequence>MERDSAPDRYTRRHVHFRWMPLCVLLLAGMTVLLAAAPAGATGAPEQEYDPAIAAMLAEIDESELENTTYDLQNFSTRVYGSAGNREAGEYLYRRLADIPGLEVEFRGGELNNVVATLPGSGNNSDGVVVVGAHYDSTSSDPDRAPGATDNGGGVAIVLELARVMSRHSFNRTVEFAFWNAEEIGRYGSADYAGNATIPVVLYFNYDSACYDPMNRSVLDIVYDERSADIAALMAGHNTLYGLNFTLTGNNHTCASDHIPFRARGYPAVTTHCEEHGPAHTPDDTIDHVSFGYAKRNAGLGLSVLAEVAGLRDGAAIQKAPMILWNLSGRLDGAG</sequence>
<dbReference type="InterPro" id="IPR007484">
    <property type="entry name" value="Peptidase_M28"/>
</dbReference>
<evidence type="ECO:0000256" key="2">
    <source>
        <dbReference type="ARBA" id="ARBA00022670"/>
    </source>
</evidence>
<keyword evidence="5" id="KW-0378">Hydrolase</keyword>
<keyword evidence="2" id="KW-0645">Protease</keyword>
<reference evidence="8 9" key="1">
    <citation type="submission" date="2018-05" db="EMBL/GenBank/DDBJ databases">
        <title>Isolation and characterization of genus Methanoculleus species and their viruses from deep sea marine sediment offshore southwestern Taiwan.</title>
        <authorList>
            <person name="Wei W.-H."/>
            <person name="Chen W.-C."/>
            <person name="Lai M.-C."/>
            <person name="Chen S.-C."/>
        </authorList>
    </citation>
    <scope>NUCLEOTIDE SEQUENCE [LARGE SCALE GENOMIC DNA]</scope>
    <source>
        <strain evidence="8 9">CWC-02</strain>
    </source>
</reference>
<keyword evidence="3" id="KW-0479">Metal-binding</keyword>
<evidence type="ECO:0000256" key="5">
    <source>
        <dbReference type="ARBA" id="ARBA00022801"/>
    </source>
</evidence>
<dbReference type="GO" id="GO:0046872">
    <property type="term" value="F:metal ion binding"/>
    <property type="evidence" value="ECO:0007669"/>
    <property type="project" value="UniProtKB-KW"/>
</dbReference>
<organism evidence="8 9">
    <name type="scientific">Methanoculleus oceani</name>
    <dbReference type="NCBI Taxonomy" id="2184756"/>
    <lineage>
        <taxon>Archaea</taxon>
        <taxon>Methanobacteriati</taxon>
        <taxon>Methanobacteriota</taxon>
        <taxon>Stenosarchaea group</taxon>
        <taxon>Methanomicrobia</taxon>
        <taxon>Methanomicrobiales</taxon>
        <taxon>Methanomicrobiaceae</taxon>
        <taxon>Methanoculleus</taxon>
    </lineage>
</organism>
<feature type="domain" description="Peptidase M28" evidence="7">
    <location>
        <begin position="113"/>
        <end position="297"/>
    </location>
</feature>
<evidence type="ECO:0000313" key="9">
    <source>
        <dbReference type="Proteomes" id="UP001523230"/>
    </source>
</evidence>
<dbReference type="InterPro" id="IPR045175">
    <property type="entry name" value="M28_fam"/>
</dbReference>
<dbReference type="AlphaFoldDB" id="A0ABD4TD03"/>
<dbReference type="GO" id="GO:0004177">
    <property type="term" value="F:aminopeptidase activity"/>
    <property type="evidence" value="ECO:0007669"/>
    <property type="project" value="UniProtKB-KW"/>
</dbReference>
<proteinExistence type="predicted"/>
<evidence type="ECO:0000256" key="6">
    <source>
        <dbReference type="ARBA" id="ARBA00022833"/>
    </source>
</evidence>
<dbReference type="GO" id="GO:0006508">
    <property type="term" value="P:proteolysis"/>
    <property type="evidence" value="ECO:0007669"/>
    <property type="project" value="UniProtKB-KW"/>
</dbReference>
<evidence type="ECO:0000256" key="3">
    <source>
        <dbReference type="ARBA" id="ARBA00022723"/>
    </source>
</evidence>
<evidence type="ECO:0000313" key="8">
    <source>
        <dbReference type="EMBL" id="MCM2464909.1"/>
    </source>
</evidence>
<dbReference type="PANTHER" id="PTHR12147:SF56">
    <property type="entry name" value="AMINOPEPTIDASE YDR415C-RELATED"/>
    <property type="match status" value="1"/>
</dbReference>
<dbReference type="Pfam" id="PF04389">
    <property type="entry name" value="Peptidase_M28"/>
    <property type="match status" value="1"/>
</dbReference>
<evidence type="ECO:0000256" key="1">
    <source>
        <dbReference type="ARBA" id="ARBA00022438"/>
    </source>
</evidence>
<keyword evidence="9" id="KW-1185">Reference proteome</keyword>
<dbReference type="Gene3D" id="3.40.630.10">
    <property type="entry name" value="Zn peptidases"/>
    <property type="match status" value="1"/>
</dbReference>
<evidence type="ECO:0000259" key="7">
    <source>
        <dbReference type="Pfam" id="PF04389"/>
    </source>
</evidence>